<keyword evidence="1" id="KW-0472">Membrane</keyword>
<dbReference type="InterPro" id="IPR000620">
    <property type="entry name" value="EamA_dom"/>
</dbReference>
<dbReference type="SUPFAM" id="SSF103481">
    <property type="entry name" value="Multidrug resistance efflux transporter EmrE"/>
    <property type="match status" value="1"/>
</dbReference>
<sequence>MNCCTSAAIQSLKAQTFRLSRFPSGRRATYLGLIVTVAGRFLWLSILRDVPAPIAASVRYLQPVFGIAASAVMFGDRIGIQFMMGVALILAMRTRSSKGLSLTATT</sequence>
<evidence type="ECO:0000313" key="4">
    <source>
        <dbReference type="Proteomes" id="UP000510721"/>
    </source>
</evidence>
<evidence type="ECO:0000259" key="2">
    <source>
        <dbReference type="Pfam" id="PF00892"/>
    </source>
</evidence>
<proteinExistence type="predicted"/>
<evidence type="ECO:0000256" key="1">
    <source>
        <dbReference type="SAM" id="Phobius"/>
    </source>
</evidence>
<dbReference type="GO" id="GO:0016020">
    <property type="term" value="C:membrane"/>
    <property type="evidence" value="ECO:0007669"/>
    <property type="project" value="InterPro"/>
</dbReference>
<keyword evidence="1" id="KW-1133">Transmembrane helix</keyword>
<reference evidence="3 4" key="1">
    <citation type="submission" date="2019-06" db="EMBL/GenBank/DDBJ databases">
        <title>Complete genome sequence of Ensifer mexicanus ITTG R7 isolated from nodules of Acacia angustissima (Mill.) Kuntze.</title>
        <authorList>
            <person name="Rincon-Rosales R."/>
            <person name="Rogel M.A."/>
            <person name="Guerrero G."/>
            <person name="Rincon-Molina C.I."/>
            <person name="Lopez-Lopez A."/>
            <person name="Martinez-Romero E."/>
        </authorList>
    </citation>
    <scope>NUCLEOTIDE SEQUENCE [LARGE SCALE GENOMIC DNA]</scope>
    <source>
        <strain evidence="3 4">ITTG R7</strain>
        <plasmid evidence="4">pemeittgr7c</plasmid>
    </source>
</reference>
<keyword evidence="4" id="KW-1185">Reference proteome</keyword>
<organism evidence="3 4">
    <name type="scientific">Sinorhizobium mexicanum</name>
    <dbReference type="NCBI Taxonomy" id="375549"/>
    <lineage>
        <taxon>Bacteria</taxon>
        <taxon>Pseudomonadati</taxon>
        <taxon>Pseudomonadota</taxon>
        <taxon>Alphaproteobacteria</taxon>
        <taxon>Hyphomicrobiales</taxon>
        <taxon>Rhizobiaceae</taxon>
        <taxon>Sinorhizobium/Ensifer group</taxon>
        <taxon>Sinorhizobium</taxon>
    </lineage>
</organism>
<accession>A0A859R0V8</accession>
<name>A0A859R0V8_9HYPH</name>
<dbReference type="InterPro" id="IPR037185">
    <property type="entry name" value="EmrE-like"/>
</dbReference>
<gene>
    <name evidence="3" type="ORF">FKV68_33560</name>
</gene>
<dbReference type="Gene3D" id="1.10.3730.20">
    <property type="match status" value="1"/>
</dbReference>
<feature type="transmembrane region" description="Helical" evidence="1">
    <location>
        <begin position="67"/>
        <end position="91"/>
    </location>
</feature>
<geneLocation type="plasmid" evidence="4">
    <name>pemeittgr7c</name>
</geneLocation>
<dbReference type="RefSeq" id="WP_180943071.1">
    <property type="nucleotide sequence ID" value="NZ_CP041241.1"/>
</dbReference>
<keyword evidence="3" id="KW-0614">Plasmid</keyword>
<dbReference type="Pfam" id="PF00892">
    <property type="entry name" value="EamA"/>
    <property type="match status" value="1"/>
</dbReference>
<dbReference type="EMBL" id="CP041241">
    <property type="protein sequence ID" value="QLL66176.1"/>
    <property type="molecule type" value="Genomic_DNA"/>
</dbReference>
<dbReference type="KEGG" id="emx:FKV68_33560"/>
<dbReference type="AlphaFoldDB" id="A0A859R0V8"/>
<feature type="domain" description="EamA" evidence="2">
    <location>
        <begin position="26"/>
        <end position="91"/>
    </location>
</feature>
<evidence type="ECO:0000313" key="3">
    <source>
        <dbReference type="EMBL" id="QLL66176.1"/>
    </source>
</evidence>
<dbReference type="Proteomes" id="UP000510721">
    <property type="component" value="Plasmid pEmeITTGR7c"/>
</dbReference>
<feature type="transmembrane region" description="Helical" evidence="1">
    <location>
        <begin position="28"/>
        <end position="47"/>
    </location>
</feature>
<protein>
    <submittedName>
        <fullName evidence="3">EamA family transporter</fullName>
    </submittedName>
</protein>
<keyword evidence="1" id="KW-0812">Transmembrane</keyword>